<gene>
    <name evidence="2" type="ORF">ABIE13_002061</name>
</gene>
<proteinExistence type="predicted"/>
<sequence length="225" mass="24474">MRNIVRLLSEGSFKRVVQVISCAVVLWAAPQGHAMAAGVENHRCPLSECDLLANGTYTGVLIGRLDSVLSEEQSSQLLRAAQAQGRWTELPTENQQFMQRIQPVGMRVPDGAGGSLRVISLMSMEESQAMPLRKGDLVRFRPHGSTTGTAANPAPSDSVALAYWKAVGCVTALCRADDKDCQAPYVEGAWRFTDGQPIEPHTATPLTRGQRIDPLTYFPQANRSP</sequence>
<organism evidence="2 3">
    <name type="scientific">Ottowia thiooxydans</name>
    <dbReference type="NCBI Taxonomy" id="219182"/>
    <lineage>
        <taxon>Bacteria</taxon>
        <taxon>Pseudomonadati</taxon>
        <taxon>Pseudomonadota</taxon>
        <taxon>Betaproteobacteria</taxon>
        <taxon>Burkholderiales</taxon>
        <taxon>Comamonadaceae</taxon>
        <taxon>Ottowia</taxon>
    </lineage>
</organism>
<comment type="caution">
    <text evidence="2">The sequence shown here is derived from an EMBL/GenBank/DDBJ whole genome shotgun (WGS) entry which is preliminary data.</text>
</comment>
<dbReference type="RefSeq" id="WP_354443015.1">
    <property type="nucleotide sequence ID" value="NZ_JBEPSH010000004.1"/>
</dbReference>
<accession>A0ABV2Q7E4</accession>
<keyword evidence="3" id="KW-1185">Reference proteome</keyword>
<name>A0ABV2Q7E4_9BURK</name>
<dbReference type="Proteomes" id="UP001549320">
    <property type="component" value="Unassembled WGS sequence"/>
</dbReference>
<protein>
    <submittedName>
        <fullName evidence="2">Uncharacterized protein</fullName>
    </submittedName>
</protein>
<evidence type="ECO:0000256" key="1">
    <source>
        <dbReference type="SAM" id="MobiDB-lite"/>
    </source>
</evidence>
<evidence type="ECO:0000313" key="3">
    <source>
        <dbReference type="Proteomes" id="UP001549320"/>
    </source>
</evidence>
<dbReference type="EMBL" id="JBEPSH010000004">
    <property type="protein sequence ID" value="MET4576950.1"/>
    <property type="molecule type" value="Genomic_DNA"/>
</dbReference>
<feature type="region of interest" description="Disordered" evidence="1">
    <location>
        <begin position="196"/>
        <end position="225"/>
    </location>
</feature>
<reference evidence="2 3" key="1">
    <citation type="submission" date="2024-06" db="EMBL/GenBank/DDBJ databases">
        <title>Sorghum-associated microbial communities from plants grown in Nebraska, USA.</title>
        <authorList>
            <person name="Schachtman D."/>
        </authorList>
    </citation>
    <scope>NUCLEOTIDE SEQUENCE [LARGE SCALE GENOMIC DNA]</scope>
    <source>
        <strain evidence="2 3">2709</strain>
    </source>
</reference>
<evidence type="ECO:0000313" key="2">
    <source>
        <dbReference type="EMBL" id="MET4576950.1"/>
    </source>
</evidence>